<protein>
    <submittedName>
        <fullName evidence="1">Uncharacterized protein</fullName>
    </submittedName>
</protein>
<sequence>MWHKPQPSGTRHWRANSSRKCCFVAFQFSDSTSNAIINYKAQLASDGQSIVAELALYLDAAGGQKKRRVYNIDSQTSQFYCGSISNVAGAPTSRPQPENSAEEISALRACVDDQKRQLAELKAHVMQMFGPQTNATSFDPPTIIDPPTPATTGPKMTSFIPPPLDIVADTIDTLVTPPDTGANLKDTTLDPTATSLVKHHRFDCNRFATSCEYSNFEAQRACFPELQTVRSDRRPFGKVHQKYANMVLETSGKLRGSQD</sequence>
<proteinExistence type="predicted"/>
<evidence type="ECO:0000313" key="2">
    <source>
        <dbReference type="Proteomes" id="UP000027138"/>
    </source>
</evidence>
<organism evidence="1 2">
    <name type="scientific">Jatropha curcas</name>
    <name type="common">Barbados nut</name>
    <dbReference type="NCBI Taxonomy" id="180498"/>
    <lineage>
        <taxon>Eukaryota</taxon>
        <taxon>Viridiplantae</taxon>
        <taxon>Streptophyta</taxon>
        <taxon>Embryophyta</taxon>
        <taxon>Tracheophyta</taxon>
        <taxon>Spermatophyta</taxon>
        <taxon>Magnoliopsida</taxon>
        <taxon>eudicotyledons</taxon>
        <taxon>Gunneridae</taxon>
        <taxon>Pentapetalae</taxon>
        <taxon>rosids</taxon>
        <taxon>fabids</taxon>
        <taxon>Malpighiales</taxon>
        <taxon>Euphorbiaceae</taxon>
        <taxon>Crotonoideae</taxon>
        <taxon>Jatropheae</taxon>
        <taxon>Jatropha</taxon>
    </lineage>
</organism>
<dbReference type="Proteomes" id="UP000027138">
    <property type="component" value="Unassembled WGS sequence"/>
</dbReference>
<dbReference type="EMBL" id="KK914618">
    <property type="protein sequence ID" value="KDP31530.1"/>
    <property type="molecule type" value="Genomic_DNA"/>
</dbReference>
<reference evidence="1 2" key="1">
    <citation type="journal article" date="2014" name="PLoS ONE">
        <title>Global Analysis of Gene Expression Profiles in Physic Nut (Jatropha curcas L.) Seedlings Exposed to Salt Stress.</title>
        <authorList>
            <person name="Zhang L."/>
            <person name="Zhang C."/>
            <person name="Wu P."/>
            <person name="Chen Y."/>
            <person name="Li M."/>
            <person name="Jiang H."/>
            <person name="Wu G."/>
        </authorList>
    </citation>
    <scope>NUCLEOTIDE SEQUENCE [LARGE SCALE GENOMIC DNA]</scope>
    <source>
        <strain evidence="2">cv. GZQX0401</strain>
        <tissue evidence="1">Young leaves</tissue>
    </source>
</reference>
<accession>A0A067KGY5</accession>
<dbReference type="AlphaFoldDB" id="A0A067KGY5"/>
<gene>
    <name evidence="1" type="ORF">JCGZ_15394</name>
</gene>
<name>A0A067KGY5_JATCU</name>
<evidence type="ECO:0000313" key="1">
    <source>
        <dbReference type="EMBL" id="KDP31530.1"/>
    </source>
</evidence>
<keyword evidence="2" id="KW-1185">Reference proteome</keyword>